<reference evidence="2" key="2">
    <citation type="submission" date="2015-01" db="EMBL/GenBank/DDBJ databases">
        <title>Evolutionary Origins and Diversification of the Mycorrhizal Mutualists.</title>
        <authorList>
            <consortium name="DOE Joint Genome Institute"/>
            <consortium name="Mycorrhizal Genomics Consortium"/>
            <person name="Kohler A."/>
            <person name="Kuo A."/>
            <person name="Nagy L.G."/>
            <person name="Floudas D."/>
            <person name="Copeland A."/>
            <person name="Barry K.W."/>
            <person name="Cichocki N."/>
            <person name="Veneault-Fourrey C."/>
            <person name="LaButti K."/>
            <person name="Lindquist E.A."/>
            <person name="Lipzen A."/>
            <person name="Lundell T."/>
            <person name="Morin E."/>
            <person name="Murat C."/>
            <person name="Riley R."/>
            <person name="Ohm R."/>
            <person name="Sun H."/>
            <person name="Tunlid A."/>
            <person name="Henrissat B."/>
            <person name="Grigoriev I.V."/>
            <person name="Hibbett D.S."/>
            <person name="Martin F."/>
        </authorList>
    </citation>
    <scope>NUCLEOTIDE SEQUENCE [LARGE SCALE GENOMIC DNA]</scope>
    <source>
        <strain evidence="2">441</strain>
    </source>
</reference>
<dbReference type="Proteomes" id="UP000054018">
    <property type="component" value="Unassembled WGS sequence"/>
</dbReference>
<keyword evidence="2" id="KW-1185">Reference proteome</keyword>
<gene>
    <name evidence="1" type="ORF">PISMIDRAFT_169266</name>
</gene>
<dbReference type="AlphaFoldDB" id="A0A0C9YYF2"/>
<name>A0A0C9YYF2_9AGAM</name>
<protein>
    <submittedName>
        <fullName evidence="1">Uncharacterized protein</fullName>
    </submittedName>
</protein>
<evidence type="ECO:0000313" key="1">
    <source>
        <dbReference type="EMBL" id="KIK18929.1"/>
    </source>
</evidence>
<accession>A0A0C9YYF2</accession>
<dbReference type="HOGENOM" id="CLU_2638984_0_0_1"/>
<dbReference type="EMBL" id="KN833794">
    <property type="protein sequence ID" value="KIK18929.1"/>
    <property type="molecule type" value="Genomic_DNA"/>
</dbReference>
<evidence type="ECO:0000313" key="2">
    <source>
        <dbReference type="Proteomes" id="UP000054018"/>
    </source>
</evidence>
<proteinExistence type="predicted"/>
<reference evidence="1 2" key="1">
    <citation type="submission" date="2014-04" db="EMBL/GenBank/DDBJ databases">
        <authorList>
            <consortium name="DOE Joint Genome Institute"/>
            <person name="Kuo A."/>
            <person name="Kohler A."/>
            <person name="Costa M.D."/>
            <person name="Nagy L.G."/>
            <person name="Floudas D."/>
            <person name="Copeland A."/>
            <person name="Barry K.W."/>
            <person name="Cichocki N."/>
            <person name="Veneault-Fourrey C."/>
            <person name="LaButti K."/>
            <person name="Lindquist E.A."/>
            <person name="Lipzen A."/>
            <person name="Lundell T."/>
            <person name="Morin E."/>
            <person name="Murat C."/>
            <person name="Sun H."/>
            <person name="Tunlid A."/>
            <person name="Henrissat B."/>
            <person name="Grigoriev I.V."/>
            <person name="Hibbett D.S."/>
            <person name="Martin F."/>
            <person name="Nordberg H.P."/>
            <person name="Cantor M.N."/>
            <person name="Hua S.X."/>
        </authorList>
    </citation>
    <scope>NUCLEOTIDE SEQUENCE [LARGE SCALE GENOMIC DNA]</scope>
    <source>
        <strain evidence="1 2">441</strain>
    </source>
</reference>
<sequence>MRWIWLALPSIDGEVELKRMRPTTGSRSRTHTHQHLRDIKMNYYPVEVYHDVGWDRRILKWDPHASSGLASEWSYGQ</sequence>
<organism evidence="1 2">
    <name type="scientific">Pisolithus microcarpus 441</name>
    <dbReference type="NCBI Taxonomy" id="765257"/>
    <lineage>
        <taxon>Eukaryota</taxon>
        <taxon>Fungi</taxon>
        <taxon>Dikarya</taxon>
        <taxon>Basidiomycota</taxon>
        <taxon>Agaricomycotina</taxon>
        <taxon>Agaricomycetes</taxon>
        <taxon>Agaricomycetidae</taxon>
        <taxon>Boletales</taxon>
        <taxon>Sclerodermatineae</taxon>
        <taxon>Pisolithaceae</taxon>
        <taxon>Pisolithus</taxon>
    </lineage>
</organism>